<dbReference type="Pfam" id="PF13185">
    <property type="entry name" value="GAF_2"/>
    <property type="match status" value="1"/>
</dbReference>
<evidence type="ECO:0000313" key="6">
    <source>
        <dbReference type="EMBL" id="MTW09819.1"/>
    </source>
</evidence>
<dbReference type="SUPFAM" id="SSF47384">
    <property type="entry name" value="Homodimeric domain of signal transducing histidine kinase"/>
    <property type="match status" value="1"/>
</dbReference>
<dbReference type="InterPro" id="IPR003594">
    <property type="entry name" value="HATPase_dom"/>
</dbReference>
<dbReference type="Proteomes" id="UP000472320">
    <property type="component" value="Unassembled WGS sequence"/>
</dbReference>
<keyword evidence="7" id="KW-1185">Reference proteome</keyword>
<evidence type="ECO:0000256" key="1">
    <source>
        <dbReference type="ARBA" id="ARBA00000085"/>
    </source>
</evidence>
<evidence type="ECO:0000313" key="7">
    <source>
        <dbReference type="Proteomes" id="UP000472320"/>
    </source>
</evidence>
<name>A0A6L6QCE4_9BURK</name>
<evidence type="ECO:0000256" key="2">
    <source>
        <dbReference type="ARBA" id="ARBA00012438"/>
    </source>
</evidence>
<organism evidence="6 7">
    <name type="scientific">Massilia eburnea</name>
    <dbReference type="NCBI Taxonomy" id="1776165"/>
    <lineage>
        <taxon>Bacteria</taxon>
        <taxon>Pseudomonadati</taxon>
        <taxon>Pseudomonadota</taxon>
        <taxon>Betaproteobacteria</taxon>
        <taxon>Burkholderiales</taxon>
        <taxon>Oxalobacteraceae</taxon>
        <taxon>Telluria group</taxon>
        <taxon>Massilia</taxon>
    </lineage>
</organism>
<dbReference type="Gene3D" id="3.30.565.10">
    <property type="entry name" value="Histidine kinase-like ATPase, C-terminal domain"/>
    <property type="match status" value="1"/>
</dbReference>
<dbReference type="GO" id="GO:0000155">
    <property type="term" value="F:phosphorelay sensor kinase activity"/>
    <property type="evidence" value="ECO:0007669"/>
    <property type="project" value="InterPro"/>
</dbReference>
<dbReference type="OrthoDB" id="9812260at2"/>
<evidence type="ECO:0000259" key="5">
    <source>
        <dbReference type="PROSITE" id="PS50109"/>
    </source>
</evidence>
<dbReference type="SUPFAM" id="SSF55781">
    <property type="entry name" value="GAF domain-like"/>
    <property type="match status" value="1"/>
</dbReference>
<keyword evidence="3" id="KW-0597">Phosphoprotein</keyword>
<feature type="domain" description="Histidine kinase" evidence="5">
    <location>
        <begin position="235"/>
        <end position="466"/>
    </location>
</feature>
<dbReference type="Gene3D" id="1.10.287.130">
    <property type="match status" value="1"/>
</dbReference>
<dbReference type="AlphaFoldDB" id="A0A6L6QCE4"/>
<dbReference type="InterPro" id="IPR004358">
    <property type="entry name" value="Sig_transdc_His_kin-like_C"/>
</dbReference>
<dbReference type="CDD" id="cd00082">
    <property type="entry name" value="HisKA"/>
    <property type="match status" value="1"/>
</dbReference>
<dbReference type="EMBL" id="WNKX01000002">
    <property type="protein sequence ID" value="MTW09819.1"/>
    <property type="molecule type" value="Genomic_DNA"/>
</dbReference>
<dbReference type="InterPro" id="IPR029016">
    <property type="entry name" value="GAF-like_dom_sf"/>
</dbReference>
<protein>
    <recommendedName>
        <fullName evidence="2">histidine kinase</fullName>
        <ecNumber evidence="2">2.7.13.3</ecNumber>
    </recommendedName>
</protein>
<dbReference type="InterPro" id="IPR003661">
    <property type="entry name" value="HisK_dim/P_dom"/>
</dbReference>
<sequence length="469" mass="51662">MSSFAVATASLAIDSVVSEKWQQVLDLIASLVRVPAALIMRVEPPHIKVFLSSHSAGNPYEVHEEAPLNTGLYCETVMAQRKQLLVPNALSDPNWNQNPDIKLGMISYLGLPLVWPDTHVFGTICVLDRKENAYCELHMRLLEQFRGIVERDLSQIFQRAQRAHDDQQLRAEEAERVRAEFAVLRAGEQRALQQLQQLNNHLEERVAERTAELQKAIGQIVAAEKMATVGRLVSGIAHELNTPLGNIMLGANSLSDRLAAIGQQADERRLTQGGLQQFLDDSRRACEVIERNGSRAGELIASFKQVAVDQDRQERRSFQLDQAVANLVRALGPTLRRGALQLEVDIPGGLQLDSYPGHVEQILAKLVDNSITHAFNGRAGRRARISATRHGADVELVYEDNGCGIDPAIQPRVFDPFFTTRIGEGAQGLGLAVVQNAVQAMLKGSVTLQSKPGEGVRFTFVLPLNPPAK</sequence>
<reference evidence="6 7" key="1">
    <citation type="submission" date="2019-11" db="EMBL/GenBank/DDBJ databases">
        <title>Type strains purchased from KCTC, JCM and DSMZ.</title>
        <authorList>
            <person name="Lu H."/>
        </authorList>
    </citation>
    <scope>NUCLEOTIDE SEQUENCE [LARGE SCALE GENOMIC DNA]</scope>
    <source>
        <strain evidence="6 7">JCM 31587</strain>
    </source>
</reference>
<gene>
    <name evidence="6" type="ORF">GM658_04335</name>
</gene>
<feature type="coiled-coil region" evidence="4">
    <location>
        <begin position="157"/>
        <end position="219"/>
    </location>
</feature>
<dbReference type="Gene3D" id="3.30.450.40">
    <property type="match status" value="1"/>
</dbReference>
<dbReference type="EC" id="2.7.13.3" evidence="2"/>
<dbReference type="InterPro" id="IPR003018">
    <property type="entry name" value="GAF"/>
</dbReference>
<dbReference type="SUPFAM" id="SSF55874">
    <property type="entry name" value="ATPase domain of HSP90 chaperone/DNA topoisomerase II/histidine kinase"/>
    <property type="match status" value="1"/>
</dbReference>
<dbReference type="InterPro" id="IPR005467">
    <property type="entry name" value="His_kinase_dom"/>
</dbReference>
<dbReference type="InterPro" id="IPR036890">
    <property type="entry name" value="HATPase_C_sf"/>
</dbReference>
<dbReference type="PRINTS" id="PR00344">
    <property type="entry name" value="BCTRLSENSOR"/>
</dbReference>
<dbReference type="PANTHER" id="PTHR43065:SF42">
    <property type="entry name" value="TWO-COMPONENT SENSOR PPRA"/>
    <property type="match status" value="1"/>
</dbReference>
<proteinExistence type="predicted"/>
<accession>A0A6L6QCE4</accession>
<dbReference type="SMART" id="SM00387">
    <property type="entry name" value="HATPase_c"/>
    <property type="match status" value="1"/>
</dbReference>
<evidence type="ECO:0000256" key="3">
    <source>
        <dbReference type="ARBA" id="ARBA00022553"/>
    </source>
</evidence>
<dbReference type="Pfam" id="PF02518">
    <property type="entry name" value="HATPase_c"/>
    <property type="match status" value="1"/>
</dbReference>
<dbReference type="SMART" id="SM00065">
    <property type="entry name" value="GAF"/>
    <property type="match status" value="1"/>
</dbReference>
<dbReference type="RefSeq" id="WP_155452762.1">
    <property type="nucleotide sequence ID" value="NZ_WNKX01000002.1"/>
</dbReference>
<keyword evidence="4" id="KW-0175">Coiled coil</keyword>
<dbReference type="PROSITE" id="PS50109">
    <property type="entry name" value="HIS_KIN"/>
    <property type="match status" value="1"/>
</dbReference>
<comment type="caution">
    <text evidence="6">The sequence shown here is derived from an EMBL/GenBank/DDBJ whole genome shotgun (WGS) entry which is preliminary data.</text>
</comment>
<evidence type="ECO:0000256" key="4">
    <source>
        <dbReference type="SAM" id="Coils"/>
    </source>
</evidence>
<dbReference type="SMART" id="SM00388">
    <property type="entry name" value="HisKA"/>
    <property type="match status" value="1"/>
</dbReference>
<comment type="catalytic activity">
    <reaction evidence="1">
        <text>ATP + protein L-histidine = ADP + protein N-phospho-L-histidine.</text>
        <dbReference type="EC" id="2.7.13.3"/>
    </reaction>
</comment>
<dbReference type="PANTHER" id="PTHR43065">
    <property type="entry name" value="SENSOR HISTIDINE KINASE"/>
    <property type="match status" value="1"/>
</dbReference>
<dbReference type="InterPro" id="IPR036097">
    <property type="entry name" value="HisK_dim/P_sf"/>
</dbReference>